<dbReference type="Proteomes" id="UP001313282">
    <property type="component" value="Unassembled WGS sequence"/>
</dbReference>
<dbReference type="EMBL" id="JAVHNR010000002">
    <property type="protein sequence ID" value="KAK6351912.1"/>
    <property type="molecule type" value="Genomic_DNA"/>
</dbReference>
<organism evidence="1 2">
    <name type="scientific">Orbilia javanica</name>
    <dbReference type="NCBI Taxonomy" id="47235"/>
    <lineage>
        <taxon>Eukaryota</taxon>
        <taxon>Fungi</taxon>
        <taxon>Dikarya</taxon>
        <taxon>Ascomycota</taxon>
        <taxon>Pezizomycotina</taxon>
        <taxon>Orbiliomycetes</taxon>
        <taxon>Orbiliales</taxon>
        <taxon>Orbiliaceae</taxon>
        <taxon>Orbilia</taxon>
    </lineage>
</organism>
<gene>
    <name evidence="1" type="ORF">TWF718_005056</name>
</gene>
<reference evidence="1 2" key="1">
    <citation type="submission" date="2019-10" db="EMBL/GenBank/DDBJ databases">
        <authorList>
            <person name="Palmer J.M."/>
        </authorList>
    </citation>
    <scope>NUCLEOTIDE SEQUENCE [LARGE SCALE GENOMIC DNA]</scope>
    <source>
        <strain evidence="1 2">TWF718</strain>
    </source>
</reference>
<sequence>MTSLVSLPPELTDMIFNYIPPRYRAMHIGRVRLLSKDHDSKFKEIYWQTLCQNFRMKLTTESFDRLLKLINDSGSEVDRQQILSADSITSITIYSGFYASLSESSQELVAGLVNLFTKLENLKTLEFCHEISPRTSAFEHWKPVMEALIKSKKTSIQSLKAPWLEYNNNLLLPASKFNFSPKQLKAYRDTFPNLTRLQISASMSVEDPKNLKYFWAFIANLAPTLEYLTVTVSEATNLHLDDRRVSDDFVPKELDLQRLKELRLFGVPLTIDDVEHLRNITKDKKIYFTRCRLRNKQPNWPEILQFLRTVPLLQDPLFKEDAPNLRISGGSHLTQKPKDKQLPVTLRNLRNEIRVTEKLGGPGSIANGWTQKRLAGFRRLKAAWAWYTCEAKEFPTIDFDDAEAEEVKRQYDERIRQIRIAAKDL</sequence>
<dbReference type="Gene3D" id="3.80.10.10">
    <property type="entry name" value="Ribonuclease Inhibitor"/>
    <property type="match status" value="1"/>
</dbReference>
<name>A0AAN8RR31_9PEZI</name>
<comment type="caution">
    <text evidence="1">The sequence shown here is derived from an EMBL/GenBank/DDBJ whole genome shotgun (WGS) entry which is preliminary data.</text>
</comment>
<evidence type="ECO:0008006" key="3">
    <source>
        <dbReference type="Google" id="ProtNLM"/>
    </source>
</evidence>
<accession>A0AAN8RR31</accession>
<evidence type="ECO:0000313" key="1">
    <source>
        <dbReference type="EMBL" id="KAK6351912.1"/>
    </source>
</evidence>
<evidence type="ECO:0000313" key="2">
    <source>
        <dbReference type="Proteomes" id="UP001313282"/>
    </source>
</evidence>
<dbReference type="AlphaFoldDB" id="A0AAN8RR31"/>
<keyword evidence="2" id="KW-1185">Reference proteome</keyword>
<proteinExistence type="predicted"/>
<dbReference type="InterPro" id="IPR032675">
    <property type="entry name" value="LRR_dom_sf"/>
</dbReference>
<protein>
    <recommendedName>
        <fullName evidence="3">F-box domain-containing protein</fullName>
    </recommendedName>
</protein>
<dbReference type="SUPFAM" id="SSF52047">
    <property type="entry name" value="RNI-like"/>
    <property type="match status" value="1"/>
</dbReference>